<dbReference type="InterPro" id="IPR052399">
    <property type="entry name" value="Phage_Baseplate_Assmbl_Protein"/>
</dbReference>
<evidence type="ECO:0000259" key="3">
    <source>
        <dbReference type="Pfam" id="PF26078"/>
    </source>
</evidence>
<feature type="domain" description="Baseplate J-like central" evidence="3">
    <location>
        <begin position="192"/>
        <end position="257"/>
    </location>
</feature>
<dbReference type="Pfam" id="PF04865">
    <property type="entry name" value="Baseplate_J"/>
    <property type="match status" value="1"/>
</dbReference>
<evidence type="ECO:0000313" key="6">
    <source>
        <dbReference type="Proteomes" id="UP001165395"/>
    </source>
</evidence>
<name>A0ABS8D275_9NEIS</name>
<dbReference type="Proteomes" id="UP001165395">
    <property type="component" value="Unassembled WGS sequence"/>
</dbReference>
<keyword evidence="6" id="KW-1185">Reference proteome</keyword>
<evidence type="ECO:0000259" key="2">
    <source>
        <dbReference type="Pfam" id="PF04865"/>
    </source>
</evidence>
<evidence type="ECO:0000256" key="1">
    <source>
        <dbReference type="ARBA" id="ARBA00038087"/>
    </source>
</evidence>
<proteinExistence type="inferred from homology"/>
<dbReference type="Pfam" id="PF26078">
    <property type="entry name" value="Baseplate_J_M"/>
    <property type="match status" value="1"/>
</dbReference>
<dbReference type="RefSeq" id="WP_227177905.1">
    <property type="nucleotide sequence ID" value="NZ_JAJBZT010000001.1"/>
</dbReference>
<evidence type="ECO:0000259" key="4">
    <source>
        <dbReference type="Pfam" id="PF26079"/>
    </source>
</evidence>
<feature type="domain" description="Baseplate protein J-like barrel" evidence="2">
    <location>
        <begin position="91"/>
        <end position="167"/>
    </location>
</feature>
<protein>
    <submittedName>
        <fullName evidence="5">Baseplate J/gp47 family protein</fullName>
    </submittedName>
</protein>
<sequence length="355" mass="37017">MSTFNPPSLDTIRQNWLRDLLSANPAAATDSDSDNYIRATVIASAIEGLYEHQSWIFKQIFPDQADVEYMEMHAARKGLSYKAATYATGFVTFTGQSGSVIPVGTQLKRADDTAYQTTAAATIDGSGTCTVAAQAVTAGANGNASTGVLLTVQSAPSGVQSQAVISSMLSGTDKETAASLLARLLDILRHPPAGGNPYDYKRWALEVDGVTGAYVFPWRRGAGTVDVAITSAGGLPSAGLISQVQSHIDSLRPAGTKGTLVFAPSVLTVDVSVQVKVAGTTLANITPLIQSAMESYFAGITPGDTVIKSKLETLISDLTGVVDRAITLPAANVVPTNTSTVLQWCRLGAVTVSAM</sequence>
<dbReference type="PANTHER" id="PTHR37829">
    <property type="entry name" value="PHAGE-LIKE ELEMENT PBSX PROTEIN XKDT"/>
    <property type="match status" value="1"/>
</dbReference>
<dbReference type="InterPro" id="IPR006949">
    <property type="entry name" value="Barrel_Baseplate_J-like"/>
</dbReference>
<dbReference type="EMBL" id="JAJBZT010000001">
    <property type="protein sequence ID" value="MCB6182303.1"/>
    <property type="molecule type" value="Genomic_DNA"/>
</dbReference>
<comment type="caution">
    <text evidence="5">The sequence shown here is derived from an EMBL/GenBank/DDBJ whole genome shotgun (WGS) entry which is preliminary data.</text>
</comment>
<dbReference type="Pfam" id="PF26079">
    <property type="entry name" value="Baseplate_J_C"/>
    <property type="match status" value="1"/>
</dbReference>
<dbReference type="InterPro" id="IPR058530">
    <property type="entry name" value="Baseplate_J-like_C"/>
</dbReference>
<dbReference type="InterPro" id="IPR058531">
    <property type="entry name" value="Baseplate_J_M"/>
</dbReference>
<comment type="similarity">
    <text evidence="1">Belongs to the Mu gp47/PBSX XkdT family.</text>
</comment>
<feature type="domain" description="Baseplate J-like C-terminal" evidence="4">
    <location>
        <begin position="269"/>
        <end position="353"/>
    </location>
</feature>
<evidence type="ECO:0000313" key="5">
    <source>
        <dbReference type="EMBL" id="MCB6182303.1"/>
    </source>
</evidence>
<accession>A0ABS8D275</accession>
<reference evidence="5" key="1">
    <citation type="submission" date="2021-10" db="EMBL/GenBank/DDBJ databases">
        <title>The complete genome sequence of Leeia sp. TBRC 13508.</title>
        <authorList>
            <person name="Charoenyingcharoen P."/>
            <person name="Yukphan P."/>
        </authorList>
    </citation>
    <scope>NUCLEOTIDE SEQUENCE</scope>
    <source>
        <strain evidence="5">TBRC 13508</strain>
    </source>
</reference>
<organism evidence="5 6">
    <name type="scientific">Leeia speluncae</name>
    <dbReference type="NCBI Taxonomy" id="2884804"/>
    <lineage>
        <taxon>Bacteria</taxon>
        <taxon>Pseudomonadati</taxon>
        <taxon>Pseudomonadota</taxon>
        <taxon>Betaproteobacteria</taxon>
        <taxon>Neisseriales</taxon>
        <taxon>Leeiaceae</taxon>
        <taxon>Leeia</taxon>
    </lineage>
</organism>
<dbReference type="PANTHER" id="PTHR37829:SF3">
    <property type="entry name" value="PROTEIN JAYE-RELATED"/>
    <property type="match status" value="1"/>
</dbReference>
<gene>
    <name evidence="5" type="ORF">LIN78_01875</name>
</gene>